<dbReference type="PANTHER" id="PTHR38436:SF1">
    <property type="entry name" value="ESTER CYCLASE"/>
    <property type="match status" value="1"/>
</dbReference>
<dbReference type="GO" id="GO:0030638">
    <property type="term" value="P:polyketide metabolic process"/>
    <property type="evidence" value="ECO:0007669"/>
    <property type="project" value="InterPro"/>
</dbReference>
<dbReference type="PATRIC" id="fig|224013.5.peg.5504"/>
<keyword evidence="2" id="KW-1185">Reference proteome</keyword>
<evidence type="ECO:0000313" key="1">
    <source>
        <dbReference type="EMBL" id="ALF55037.1"/>
    </source>
</evidence>
<dbReference type="KEGG" id="npz:ACX27_22955"/>
<dbReference type="EMBL" id="CP012036">
    <property type="protein sequence ID" value="ALF55037.1"/>
    <property type="molecule type" value="Genomic_DNA"/>
</dbReference>
<evidence type="ECO:0000313" key="2">
    <source>
        <dbReference type="Proteomes" id="UP000062645"/>
    </source>
</evidence>
<reference evidence="2" key="1">
    <citation type="submission" date="2015-07" db="EMBL/GenBank/DDBJ databases">
        <title>Genome Of Nitrogen-Fixing Cyanobacterium Nostoc piscinale CENA21 From Solimoes/Amazon River Floodplain Sediments And Comparative Genomics To Uncover Biosynthetic Natural Products Potential.</title>
        <authorList>
            <person name="Leao T.F."/>
            <person name="Leao P.N."/>
            <person name="Guimaraes P.I."/>
            <person name="de Melo A.G.C."/>
            <person name="Ramos R.T.J."/>
            <person name="Silva A."/>
            <person name="Fiore M.F."/>
            <person name="Schneider M.P.C."/>
        </authorList>
    </citation>
    <scope>NUCLEOTIDE SEQUENCE [LARGE SCALE GENOMIC DNA]</scope>
    <source>
        <strain evidence="2">CENA21</strain>
    </source>
</reference>
<gene>
    <name evidence="1" type="ORF">ACX27_22955</name>
</gene>
<dbReference type="InterPro" id="IPR009959">
    <property type="entry name" value="Cyclase_SnoaL-like"/>
</dbReference>
<reference evidence="1 2" key="2">
    <citation type="journal article" date="2016" name="Genome Announc.">
        <title>Draft Genome Sequence of the N2-Fixing Cyanobacterium Nostoc piscinale CENA21, Isolated from the Brazilian Amazon Floodplain.</title>
        <authorList>
            <person name="Leao T."/>
            <person name="Guimaraes P.I."/>
            <person name="de Melo A.G."/>
            <person name="Ramos R.T."/>
            <person name="Leao P.N."/>
            <person name="Silva A."/>
            <person name="Fiore M.F."/>
            <person name="Schneider M.P."/>
        </authorList>
    </citation>
    <scope>NUCLEOTIDE SEQUENCE [LARGE SCALE GENOMIC DNA]</scope>
    <source>
        <strain evidence="1 2">CENA21</strain>
    </source>
</reference>
<dbReference type="InterPro" id="IPR032710">
    <property type="entry name" value="NTF2-like_dom_sf"/>
</dbReference>
<dbReference type="AlphaFoldDB" id="A0A0M3V696"/>
<proteinExistence type="predicted"/>
<name>A0A0M3V696_9NOSO</name>
<dbReference type="OrthoDB" id="9182871at2"/>
<dbReference type="Proteomes" id="UP000062645">
    <property type="component" value="Chromosome"/>
</dbReference>
<accession>A0A0M3V696</accession>
<sequence>MSTAQNKAIALEFYQAFDNGSVEQAKKIIAANFIAHTTGASQPLDFDGFIEYGLMMRNAFPDGKHTFADVIVENDKVVTRGTFSGTHAGELLGFPPTGQQVEFAVMHIDQIVDGKVVEHWGQADIMALMQQLGILPPSM</sequence>
<dbReference type="RefSeq" id="WP_062295846.1">
    <property type="nucleotide sequence ID" value="NZ_CP012036.1"/>
</dbReference>
<dbReference type="SUPFAM" id="SSF54427">
    <property type="entry name" value="NTF2-like"/>
    <property type="match status" value="1"/>
</dbReference>
<dbReference type="Gene3D" id="3.10.450.50">
    <property type="match status" value="1"/>
</dbReference>
<dbReference type="PANTHER" id="PTHR38436">
    <property type="entry name" value="POLYKETIDE CYCLASE SNOAL-LIKE DOMAIN"/>
    <property type="match status" value="1"/>
</dbReference>
<protein>
    <submittedName>
        <fullName evidence="1">Ester cyclase</fullName>
    </submittedName>
</protein>
<dbReference type="Pfam" id="PF07366">
    <property type="entry name" value="SnoaL"/>
    <property type="match status" value="1"/>
</dbReference>
<dbReference type="STRING" id="224013.ACX27_22955"/>
<organism evidence="1 2">
    <name type="scientific">Nostoc piscinale CENA21</name>
    <dbReference type="NCBI Taxonomy" id="224013"/>
    <lineage>
        <taxon>Bacteria</taxon>
        <taxon>Bacillati</taxon>
        <taxon>Cyanobacteriota</taxon>
        <taxon>Cyanophyceae</taxon>
        <taxon>Nostocales</taxon>
        <taxon>Nostocaceae</taxon>
        <taxon>Nostoc</taxon>
    </lineage>
</organism>